<reference evidence="2 3" key="1">
    <citation type="submission" date="2024-07" db="EMBL/GenBank/DDBJ databases">
        <title>Section-level genome sequencing and comparative genomics of Aspergillus sections Usti and Cavernicolus.</title>
        <authorList>
            <consortium name="Lawrence Berkeley National Laboratory"/>
            <person name="Nybo J.L."/>
            <person name="Vesth T.C."/>
            <person name="Theobald S."/>
            <person name="Frisvad J.C."/>
            <person name="Larsen T.O."/>
            <person name="Kjaerboelling I."/>
            <person name="Rothschild-Mancinelli K."/>
            <person name="Lyhne E.K."/>
            <person name="Kogle M.E."/>
            <person name="Barry K."/>
            <person name="Clum A."/>
            <person name="Na H."/>
            <person name="Ledsgaard L."/>
            <person name="Lin J."/>
            <person name="Lipzen A."/>
            <person name="Kuo A."/>
            <person name="Riley R."/>
            <person name="Mondo S."/>
            <person name="Labutti K."/>
            <person name="Haridas S."/>
            <person name="Pangalinan J."/>
            <person name="Salamov A.A."/>
            <person name="Simmons B.A."/>
            <person name="Magnuson J.K."/>
            <person name="Chen J."/>
            <person name="Drula E."/>
            <person name="Henrissat B."/>
            <person name="Wiebenga A."/>
            <person name="Lubbers R.J."/>
            <person name="Gomes A.C."/>
            <person name="Makela M.R."/>
            <person name="Stajich J."/>
            <person name="Grigoriev I.V."/>
            <person name="Mortensen U.H."/>
            <person name="De Vries R.P."/>
            <person name="Baker S.E."/>
            <person name="Andersen M.R."/>
        </authorList>
    </citation>
    <scope>NUCLEOTIDE SEQUENCE [LARGE SCALE GENOMIC DNA]</scope>
    <source>
        <strain evidence="2 3">CBS 123904</strain>
    </source>
</reference>
<organism evidence="2 3">
    <name type="scientific">Aspergillus pseudoustus</name>
    <dbReference type="NCBI Taxonomy" id="1810923"/>
    <lineage>
        <taxon>Eukaryota</taxon>
        <taxon>Fungi</taxon>
        <taxon>Dikarya</taxon>
        <taxon>Ascomycota</taxon>
        <taxon>Pezizomycotina</taxon>
        <taxon>Eurotiomycetes</taxon>
        <taxon>Eurotiomycetidae</taxon>
        <taxon>Eurotiales</taxon>
        <taxon>Aspergillaceae</taxon>
        <taxon>Aspergillus</taxon>
        <taxon>Aspergillus subgen. Nidulantes</taxon>
    </lineage>
</organism>
<comment type="caution">
    <text evidence="2">The sequence shown here is derived from an EMBL/GenBank/DDBJ whole genome shotgun (WGS) entry which is preliminary data.</text>
</comment>
<proteinExistence type="predicted"/>
<dbReference type="EMBL" id="JBFXLU010000021">
    <property type="protein sequence ID" value="KAL2853273.1"/>
    <property type="molecule type" value="Genomic_DNA"/>
</dbReference>
<evidence type="ECO:0000313" key="2">
    <source>
        <dbReference type="EMBL" id="KAL2853273.1"/>
    </source>
</evidence>
<feature type="region of interest" description="Disordered" evidence="1">
    <location>
        <begin position="1"/>
        <end position="31"/>
    </location>
</feature>
<dbReference type="Proteomes" id="UP001610446">
    <property type="component" value="Unassembled WGS sequence"/>
</dbReference>
<accession>A0ABR4KPV6</accession>
<name>A0ABR4KPV6_9EURO</name>
<evidence type="ECO:0000313" key="3">
    <source>
        <dbReference type="Proteomes" id="UP001610446"/>
    </source>
</evidence>
<evidence type="ECO:0000256" key="1">
    <source>
        <dbReference type="SAM" id="MobiDB-lite"/>
    </source>
</evidence>
<feature type="compositionally biased region" description="Pro residues" evidence="1">
    <location>
        <begin position="16"/>
        <end position="28"/>
    </location>
</feature>
<keyword evidence="3" id="KW-1185">Reference proteome</keyword>
<protein>
    <submittedName>
        <fullName evidence="2">Uncharacterized protein</fullName>
    </submittedName>
</protein>
<gene>
    <name evidence="2" type="ORF">BJY01DRAFT_78668</name>
</gene>
<sequence length="293" mass="33237">MSYQRRPRRVLNNPSMGPPPPKQPPTPPAGAVTASKIAKIIDEADIPYFLWGWLILTLHVTEIKVPEIEFVIPDDKLEAATNALVAAGYPQCESETCVELHIDRTAGTGEGGNEGGLELLHSEYRFHPVAGAHFHHFQDERKNVTELIALLPKNDIAPWLPELKVGSPAQEDPDFMLSTDPSLPKSRGGAWGPWTELHPVKIQNRASYTESFLWLSCRDIDRDNNLGMRWMAMWRRLLDVEMWVQMLREKWHPIWGDGMVSIVELLKVREKMIKDGELPKDLPKVVVEDYAGR</sequence>